<dbReference type="KEGG" id="vg:4156922"/>
<name>Q1A0F5_9CAUD</name>
<organism evidence="1 2">
    <name type="scientific">Mycobacterium phage Che12</name>
    <dbReference type="NCBI Taxonomy" id="2911435"/>
    <lineage>
        <taxon>Viruses</taxon>
        <taxon>Duplodnaviria</taxon>
        <taxon>Heunggongvirae</taxon>
        <taxon>Uroviricota</taxon>
        <taxon>Caudoviricetes</taxon>
        <taxon>Fromanvirus</taxon>
        <taxon>Fromanvirus Che12</taxon>
    </lineage>
</organism>
<gene>
    <name evidence="1" type="primary">62</name>
    <name evidence="1" type="ORF">PBI_CHE12_62</name>
</gene>
<evidence type="ECO:0000313" key="1">
    <source>
        <dbReference type="EMBL" id="ABE67381.1"/>
    </source>
</evidence>
<reference evidence="1 2" key="1">
    <citation type="journal article" date="2006" name="PLoS Genet.">
        <title>Exploring the mycobacteriophage metaproteome: phage genomics as an educational platform.</title>
        <authorList>
            <person name="Hatfull G.F."/>
            <person name="Pedulla M.L."/>
            <person name="Jacobs-Sera D."/>
            <person name="Cichon P.M."/>
            <person name="Foley A."/>
            <person name="Ford M.E."/>
            <person name="Gonda R.M."/>
            <person name="Houtz J.M."/>
            <person name="Hryckowian A.J."/>
            <person name="Kelchner V.A."/>
            <person name="Namburi S."/>
            <person name="Pajcini K.V."/>
            <person name="Popovich M.G."/>
            <person name="Schleicher D.T."/>
            <person name="Simanek B.Z."/>
            <person name="Smith A.L."/>
            <person name="Zdanowicz G.M."/>
            <person name="Kumar V."/>
            <person name="Peebles C.L."/>
            <person name="Jacobs W.R.Jr."/>
            <person name="Lawrence J.G."/>
            <person name="Hendrix R.W."/>
        </authorList>
    </citation>
    <scope>NUCLEOTIDE SEQUENCE [LARGE SCALE GENOMIC DNA]</scope>
</reference>
<accession>Q1A0F5</accession>
<dbReference type="EMBL" id="DQ398043">
    <property type="protein sequence ID" value="ABE67381.1"/>
    <property type="molecule type" value="Genomic_DNA"/>
</dbReference>
<dbReference type="Proteomes" id="UP000002541">
    <property type="component" value="Segment"/>
</dbReference>
<dbReference type="OrthoDB" id="28765at10239"/>
<sequence>MAKTITEMLDAAQTGEDFAEVLSGMFEGLSPEELDEGE</sequence>
<evidence type="ECO:0000313" key="2">
    <source>
        <dbReference type="Proteomes" id="UP000002541"/>
    </source>
</evidence>
<keyword evidence="2" id="KW-1185">Reference proteome</keyword>
<proteinExistence type="predicted"/>
<protein>
    <submittedName>
        <fullName evidence="1">Uncharacterized protein</fullName>
    </submittedName>
</protein>
<dbReference type="RefSeq" id="YP_655641.1">
    <property type="nucleotide sequence ID" value="NC_008203.1"/>
</dbReference>